<dbReference type="PANTHER" id="PTHR30055">
    <property type="entry name" value="HTH-TYPE TRANSCRIPTIONAL REGULATOR RUTR"/>
    <property type="match status" value="1"/>
</dbReference>
<proteinExistence type="predicted"/>
<dbReference type="Proteomes" id="UP000054010">
    <property type="component" value="Unassembled WGS sequence"/>
</dbReference>
<dbReference type="PROSITE" id="PS50977">
    <property type="entry name" value="HTH_TETR_2"/>
    <property type="match status" value="1"/>
</dbReference>
<dbReference type="PANTHER" id="PTHR30055:SF234">
    <property type="entry name" value="HTH-TYPE TRANSCRIPTIONAL REGULATOR BETI"/>
    <property type="match status" value="1"/>
</dbReference>
<dbReference type="GO" id="GO:0003700">
    <property type="term" value="F:DNA-binding transcription factor activity"/>
    <property type="evidence" value="ECO:0007669"/>
    <property type="project" value="TreeGrafter"/>
</dbReference>
<keyword evidence="7" id="KW-1185">Reference proteome</keyword>
<dbReference type="PROSITE" id="PS01081">
    <property type="entry name" value="HTH_TETR_1"/>
    <property type="match status" value="1"/>
</dbReference>
<dbReference type="SUPFAM" id="SSF48498">
    <property type="entry name" value="Tetracyclin repressor-like, C-terminal domain"/>
    <property type="match status" value="1"/>
</dbReference>
<dbReference type="Gene3D" id="1.10.357.10">
    <property type="entry name" value="Tetracycline Repressor, domain 2"/>
    <property type="match status" value="1"/>
</dbReference>
<feature type="domain" description="HTH tetR-type" evidence="5">
    <location>
        <begin position="11"/>
        <end position="71"/>
    </location>
</feature>
<dbReference type="eggNOG" id="COG1309">
    <property type="taxonomic scope" value="Bacteria"/>
</dbReference>
<dbReference type="HOGENOM" id="CLU_069356_12_2_0"/>
<dbReference type="InterPro" id="IPR023772">
    <property type="entry name" value="DNA-bd_HTH_TetR-type_CS"/>
</dbReference>
<dbReference type="FunFam" id="1.10.10.60:FF:000141">
    <property type="entry name" value="TetR family transcriptional regulator"/>
    <property type="match status" value="1"/>
</dbReference>
<dbReference type="SUPFAM" id="SSF46689">
    <property type="entry name" value="Homeodomain-like"/>
    <property type="match status" value="1"/>
</dbReference>
<gene>
    <name evidence="6" type="ORF">OSCT_1854</name>
</gene>
<evidence type="ECO:0000256" key="2">
    <source>
        <dbReference type="ARBA" id="ARBA00023125"/>
    </source>
</evidence>
<feature type="DNA-binding region" description="H-T-H motif" evidence="4">
    <location>
        <begin position="34"/>
        <end position="53"/>
    </location>
</feature>
<dbReference type="Pfam" id="PF00440">
    <property type="entry name" value="TetR_N"/>
    <property type="match status" value="1"/>
</dbReference>
<dbReference type="InterPro" id="IPR001647">
    <property type="entry name" value="HTH_TetR"/>
</dbReference>
<evidence type="ECO:0000259" key="5">
    <source>
        <dbReference type="PROSITE" id="PS50977"/>
    </source>
</evidence>
<dbReference type="InterPro" id="IPR050109">
    <property type="entry name" value="HTH-type_TetR-like_transc_reg"/>
</dbReference>
<dbReference type="STRING" id="765420.OSCT_1854"/>
<keyword evidence="1" id="KW-0805">Transcription regulation</keyword>
<evidence type="ECO:0000256" key="1">
    <source>
        <dbReference type="ARBA" id="ARBA00023015"/>
    </source>
</evidence>
<dbReference type="InterPro" id="IPR036271">
    <property type="entry name" value="Tet_transcr_reg_TetR-rel_C_sf"/>
</dbReference>
<dbReference type="Gene3D" id="1.10.10.60">
    <property type="entry name" value="Homeodomain-like"/>
    <property type="match status" value="1"/>
</dbReference>
<reference evidence="6 7" key="1">
    <citation type="journal article" date="2011" name="J. Bacteriol.">
        <title>Draft genome sequence of the anoxygenic filamentous phototrophic bacterium Oscillochloris trichoides subsp. DG-6.</title>
        <authorList>
            <person name="Kuznetsov B.B."/>
            <person name="Ivanovsky R.N."/>
            <person name="Keppen O.I."/>
            <person name="Sukhacheva M.V."/>
            <person name="Bumazhkin B.K."/>
            <person name="Patutina E.O."/>
            <person name="Beletsky A.V."/>
            <person name="Mardanov A.V."/>
            <person name="Baslerov R.V."/>
            <person name="Panteleeva A.N."/>
            <person name="Kolganova T.V."/>
            <person name="Ravin N.V."/>
            <person name="Skryabin K.G."/>
        </authorList>
    </citation>
    <scope>NUCLEOTIDE SEQUENCE [LARGE SCALE GENOMIC DNA]</scope>
    <source>
        <strain evidence="6 7">DG-6</strain>
    </source>
</reference>
<evidence type="ECO:0000313" key="7">
    <source>
        <dbReference type="Proteomes" id="UP000054010"/>
    </source>
</evidence>
<keyword evidence="3" id="KW-0804">Transcription</keyword>
<evidence type="ECO:0000256" key="4">
    <source>
        <dbReference type="PROSITE-ProRule" id="PRU00335"/>
    </source>
</evidence>
<dbReference type="InterPro" id="IPR009057">
    <property type="entry name" value="Homeodomain-like_sf"/>
</dbReference>
<protein>
    <submittedName>
        <fullName evidence="6">Transcriptional regulator, TetR family</fullName>
    </submittedName>
</protein>
<keyword evidence="2 4" id="KW-0238">DNA-binding</keyword>
<organism evidence="6 7">
    <name type="scientific">Oscillochloris trichoides DG-6</name>
    <dbReference type="NCBI Taxonomy" id="765420"/>
    <lineage>
        <taxon>Bacteria</taxon>
        <taxon>Bacillati</taxon>
        <taxon>Chloroflexota</taxon>
        <taxon>Chloroflexia</taxon>
        <taxon>Chloroflexales</taxon>
        <taxon>Chloroflexineae</taxon>
        <taxon>Oscillochloridaceae</taxon>
        <taxon>Oscillochloris</taxon>
    </lineage>
</organism>
<evidence type="ECO:0000256" key="3">
    <source>
        <dbReference type="ARBA" id="ARBA00023163"/>
    </source>
</evidence>
<dbReference type="PRINTS" id="PR00455">
    <property type="entry name" value="HTHTETR"/>
</dbReference>
<dbReference type="GO" id="GO:0000976">
    <property type="term" value="F:transcription cis-regulatory region binding"/>
    <property type="evidence" value="ECO:0007669"/>
    <property type="project" value="TreeGrafter"/>
</dbReference>
<evidence type="ECO:0000313" key="6">
    <source>
        <dbReference type="EMBL" id="EFO80286.1"/>
    </source>
</evidence>
<accession>E1IEV3</accession>
<comment type="caution">
    <text evidence="6">The sequence shown here is derived from an EMBL/GenBank/DDBJ whole genome shotgun (WGS) entry which is preliminary data.</text>
</comment>
<dbReference type="EMBL" id="ADVR01000076">
    <property type="protein sequence ID" value="EFO80286.1"/>
    <property type="molecule type" value="Genomic_DNA"/>
</dbReference>
<dbReference type="GO" id="GO:0045892">
    <property type="term" value="P:negative regulation of DNA-templated transcription"/>
    <property type="evidence" value="ECO:0007669"/>
    <property type="project" value="UniProtKB-ARBA"/>
</dbReference>
<name>E1IEV3_9CHLR</name>
<sequence>MTSSLRERRRQHLRDEILAAAQALIAERGYAAMSMEELAAQVGISKPTLYSHFSAKEELVIAMATQAMERLFAVVDDGDPPRRSALERLADLLRTGVQVQMDRQVTAMHLWMPEIVQMMKSRDESLTQLCRIDAVVVDLVRQAHLHGEIAAGLDESVVVRIFYALFMSPNVARLSLVNSPDPETMPDAVAHFFLRGVAAGKA</sequence>
<dbReference type="OrthoDB" id="9809994at2"/>
<dbReference type="AlphaFoldDB" id="E1IEV3"/>